<reference evidence="2" key="1">
    <citation type="submission" date="2020-03" db="EMBL/GenBank/DDBJ databases">
        <authorList>
            <person name="Weist P."/>
        </authorList>
    </citation>
    <scope>NUCLEOTIDE SEQUENCE</scope>
</reference>
<sequence>MKERQRVKQQARERDDGGRRMRTRNNGFFQPPALPLRPSSLPPLSFSPRLPQPLSIIGMQIFRPQGLKSGWRGANYYGKENKTQREGGKRDRESGENETRRGAALLAGEQLGHIPACIWGKVATHYELWHPSEDPVHAGCILHSPRGRPNKMRRPDFLLYHQLVLTAVTQHLTNIIRKQHLSLRNIQIKPQQLDRENEKVKFLYLGDDRILKRRNVPDVSLQNLQLVS</sequence>
<evidence type="ECO:0000256" key="1">
    <source>
        <dbReference type="SAM" id="MobiDB-lite"/>
    </source>
</evidence>
<feature type="region of interest" description="Disordered" evidence="1">
    <location>
        <begin position="1"/>
        <end position="39"/>
    </location>
</feature>
<feature type="region of interest" description="Disordered" evidence="1">
    <location>
        <begin position="73"/>
        <end position="100"/>
    </location>
</feature>
<dbReference type="AlphaFoldDB" id="A0A9N7UBL9"/>
<proteinExistence type="predicted"/>
<dbReference type="Proteomes" id="UP001153269">
    <property type="component" value="Unassembled WGS sequence"/>
</dbReference>
<gene>
    <name evidence="2" type="ORF">PLEPLA_LOCUS15583</name>
</gene>
<evidence type="ECO:0000313" key="3">
    <source>
        <dbReference type="Proteomes" id="UP001153269"/>
    </source>
</evidence>
<accession>A0A9N7UBL9</accession>
<evidence type="ECO:0000313" key="2">
    <source>
        <dbReference type="EMBL" id="CAB1427642.1"/>
    </source>
</evidence>
<name>A0A9N7UBL9_PLEPL</name>
<feature type="compositionally biased region" description="Basic and acidic residues" evidence="1">
    <location>
        <begin position="1"/>
        <end position="19"/>
    </location>
</feature>
<feature type="compositionally biased region" description="Basic and acidic residues" evidence="1">
    <location>
        <begin position="79"/>
        <end position="100"/>
    </location>
</feature>
<comment type="caution">
    <text evidence="2">The sequence shown here is derived from an EMBL/GenBank/DDBJ whole genome shotgun (WGS) entry which is preliminary data.</text>
</comment>
<protein>
    <submittedName>
        <fullName evidence="2">Uncharacterized protein</fullName>
    </submittedName>
</protein>
<organism evidence="2 3">
    <name type="scientific">Pleuronectes platessa</name>
    <name type="common">European plaice</name>
    <dbReference type="NCBI Taxonomy" id="8262"/>
    <lineage>
        <taxon>Eukaryota</taxon>
        <taxon>Metazoa</taxon>
        <taxon>Chordata</taxon>
        <taxon>Craniata</taxon>
        <taxon>Vertebrata</taxon>
        <taxon>Euteleostomi</taxon>
        <taxon>Actinopterygii</taxon>
        <taxon>Neopterygii</taxon>
        <taxon>Teleostei</taxon>
        <taxon>Neoteleostei</taxon>
        <taxon>Acanthomorphata</taxon>
        <taxon>Carangaria</taxon>
        <taxon>Pleuronectiformes</taxon>
        <taxon>Pleuronectoidei</taxon>
        <taxon>Pleuronectidae</taxon>
        <taxon>Pleuronectes</taxon>
    </lineage>
</organism>
<dbReference type="EMBL" id="CADEAL010000985">
    <property type="protein sequence ID" value="CAB1427642.1"/>
    <property type="molecule type" value="Genomic_DNA"/>
</dbReference>
<keyword evidence="3" id="KW-1185">Reference proteome</keyword>